<dbReference type="InParanoid" id="A0A1U7RAX5"/>
<reference evidence="3" key="1">
    <citation type="submission" date="2025-08" db="UniProtKB">
        <authorList>
            <consortium name="RefSeq"/>
        </authorList>
    </citation>
    <scope>IDENTIFICATION</scope>
</reference>
<name>A0A1U7RAX5_ALLSI</name>
<protein>
    <submittedName>
        <fullName evidence="3">Uncharacterized protein LOC102369715</fullName>
    </submittedName>
</protein>
<organism evidence="2 3">
    <name type="scientific">Alligator sinensis</name>
    <name type="common">Chinese alligator</name>
    <dbReference type="NCBI Taxonomy" id="38654"/>
    <lineage>
        <taxon>Eukaryota</taxon>
        <taxon>Metazoa</taxon>
        <taxon>Chordata</taxon>
        <taxon>Craniata</taxon>
        <taxon>Vertebrata</taxon>
        <taxon>Euteleostomi</taxon>
        <taxon>Archelosauria</taxon>
        <taxon>Archosauria</taxon>
        <taxon>Crocodylia</taxon>
        <taxon>Alligatoridae</taxon>
        <taxon>Alligatorinae</taxon>
        <taxon>Alligator</taxon>
    </lineage>
</organism>
<dbReference type="RefSeq" id="XP_006020464.1">
    <property type="nucleotide sequence ID" value="XM_006020402.1"/>
</dbReference>
<proteinExistence type="predicted"/>
<feature type="compositionally biased region" description="Polar residues" evidence="1">
    <location>
        <begin position="220"/>
        <end position="230"/>
    </location>
</feature>
<feature type="region of interest" description="Disordered" evidence="1">
    <location>
        <begin position="106"/>
        <end position="147"/>
    </location>
</feature>
<keyword evidence="2" id="KW-1185">Reference proteome</keyword>
<dbReference type="KEGG" id="asn:102369715"/>
<evidence type="ECO:0000313" key="2">
    <source>
        <dbReference type="Proteomes" id="UP000189705"/>
    </source>
</evidence>
<gene>
    <name evidence="3" type="primary">LOC102369715</name>
</gene>
<evidence type="ECO:0000256" key="1">
    <source>
        <dbReference type="SAM" id="MobiDB-lite"/>
    </source>
</evidence>
<dbReference type="AlphaFoldDB" id="A0A1U7RAX5"/>
<feature type="compositionally biased region" description="Polar residues" evidence="1">
    <location>
        <begin position="32"/>
        <end position="48"/>
    </location>
</feature>
<feature type="compositionally biased region" description="Polar residues" evidence="1">
    <location>
        <begin position="198"/>
        <end position="209"/>
    </location>
</feature>
<evidence type="ECO:0000313" key="3">
    <source>
        <dbReference type="RefSeq" id="XP_006020464.1"/>
    </source>
</evidence>
<feature type="region of interest" description="Disordered" evidence="1">
    <location>
        <begin position="22"/>
        <end position="62"/>
    </location>
</feature>
<feature type="region of interest" description="Disordered" evidence="1">
    <location>
        <begin position="198"/>
        <end position="230"/>
    </location>
</feature>
<feature type="region of interest" description="Disordered" evidence="1">
    <location>
        <begin position="163"/>
        <end position="186"/>
    </location>
</feature>
<accession>A0A1U7RAX5</accession>
<sequence>MGNEVSPKRLCASSEKCKAQEAVEGSGEMLPTAQSSQEATAWIDQSWSFPEEALQDPGSALTPVTQEAFAQTMGKTAVDQSPHRLSLGQRLQVWIGKVPRARDVVQTSGEVLQGTEAKPPTKVMQDSKPAPKNVRQPREAPTAVESTEDMAKPWLVAYPDSETPATPLAKQGVHASARATDKAETDLTVSEVTEIWQLRSSQAPSTPSKELTENAEHRSQPANPETETLVESQTRLEGYLVVCKRLYNLLLTPSPLCRWLKKAKSSPKQ</sequence>
<dbReference type="Proteomes" id="UP000189705">
    <property type="component" value="Unplaced"/>
</dbReference>
<dbReference type="GeneID" id="102369715"/>
<feature type="compositionally biased region" description="Basic and acidic residues" evidence="1">
    <location>
        <begin position="210"/>
        <end position="219"/>
    </location>
</feature>